<protein>
    <submittedName>
        <fullName evidence="2">Uncharacterized protein</fullName>
    </submittedName>
</protein>
<feature type="region of interest" description="Disordered" evidence="1">
    <location>
        <begin position="1"/>
        <end position="25"/>
    </location>
</feature>
<organism evidence="2 3">
    <name type="scientific">Fodinibius salinus</name>
    <dbReference type="NCBI Taxonomy" id="860790"/>
    <lineage>
        <taxon>Bacteria</taxon>
        <taxon>Pseudomonadati</taxon>
        <taxon>Balneolota</taxon>
        <taxon>Balneolia</taxon>
        <taxon>Balneolales</taxon>
        <taxon>Balneolaceae</taxon>
        <taxon>Fodinibius</taxon>
    </lineage>
</organism>
<dbReference type="EMBL" id="VNHY01000001">
    <property type="protein sequence ID" value="TYP94886.1"/>
    <property type="molecule type" value="Genomic_DNA"/>
</dbReference>
<evidence type="ECO:0000256" key="1">
    <source>
        <dbReference type="SAM" id="MobiDB-lite"/>
    </source>
</evidence>
<evidence type="ECO:0000313" key="2">
    <source>
        <dbReference type="EMBL" id="TYP94886.1"/>
    </source>
</evidence>
<comment type="caution">
    <text evidence="2">The sequence shown here is derived from an EMBL/GenBank/DDBJ whole genome shotgun (WGS) entry which is preliminary data.</text>
</comment>
<evidence type="ECO:0000313" key="3">
    <source>
        <dbReference type="Proteomes" id="UP000324595"/>
    </source>
</evidence>
<proteinExistence type="predicted"/>
<dbReference type="Proteomes" id="UP000324595">
    <property type="component" value="Unassembled WGS sequence"/>
</dbReference>
<reference evidence="2 3" key="1">
    <citation type="submission" date="2019-07" db="EMBL/GenBank/DDBJ databases">
        <title>Genomic Encyclopedia of Archaeal and Bacterial Type Strains, Phase II (KMG-II): from individual species to whole genera.</title>
        <authorList>
            <person name="Goeker M."/>
        </authorList>
    </citation>
    <scope>NUCLEOTIDE SEQUENCE [LARGE SCALE GENOMIC DNA]</scope>
    <source>
        <strain evidence="2 3">DSM 21935</strain>
    </source>
</reference>
<accession>A0A5D3YL22</accession>
<sequence length="38" mass="4635">MSKSRTHNYPNNRKPRDTSYSESHRLIEEYGLKRIKEI</sequence>
<gene>
    <name evidence="2" type="ORF">LX73_0177</name>
</gene>
<name>A0A5D3YL22_9BACT</name>
<feature type="compositionally biased region" description="Basic and acidic residues" evidence="1">
    <location>
        <begin position="14"/>
        <end position="25"/>
    </location>
</feature>
<keyword evidence="3" id="KW-1185">Reference proteome</keyword>
<dbReference type="AlphaFoldDB" id="A0A5D3YL22"/>